<gene>
    <name evidence="1" type="ORF">OB959_11445</name>
</gene>
<dbReference type="EMBL" id="JAOPLV010000004">
    <property type="protein sequence ID" value="MDM5140409.1"/>
    <property type="molecule type" value="Genomic_DNA"/>
</dbReference>
<accession>A0AAW7HX32</accession>
<evidence type="ECO:0000313" key="1">
    <source>
        <dbReference type="EMBL" id="MDM5140409.1"/>
    </source>
</evidence>
<protein>
    <recommendedName>
        <fullName evidence="3">Elastase</fullName>
    </recommendedName>
</protein>
<dbReference type="Proteomes" id="UP001168216">
    <property type="component" value="Unassembled WGS sequence"/>
</dbReference>
<organism evidence="1 2">
    <name type="scientific">Aeromonas bestiarum</name>
    <dbReference type="NCBI Taxonomy" id="105751"/>
    <lineage>
        <taxon>Bacteria</taxon>
        <taxon>Pseudomonadati</taxon>
        <taxon>Pseudomonadota</taxon>
        <taxon>Gammaproteobacteria</taxon>
        <taxon>Aeromonadales</taxon>
        <taxon>Aeromonadaceae</taxon>
        <taxon>Aeromonas</taxon>
    </lineage>
</organism>
<proteinExistence type="predicted"/>
<feature type="non-terminal residue" evidence="1">
    <location>
        <position position="1"/>
    </location>
</feature>
<evidence type="ECO:0008006" key="3">
    <source>
        <dbReference type="Google" id="ProtNLM"/>
    </source>
</evidence>
<evidence type="ECO:0000313" key="2">
    <source>
        <dbReference type="Proteomes" id="UP001168216"/>
    </source>
</evidence>
<dbReference type="AlphaFoldDB" id="A0AAW7HX32"/>
<name>A0AAW7HX32_9GAMM</name>
<reference evidence="1" key="1">
    <citation type="submission" date="2023-08" db="EMBL/GenBank/DDBJ databases">
        <title>WGS of Aeromonas isolates.</title>
        <authorList>
            <person name="Lee H."/>
        </authorList>
    </citation>
    <scope>NUCLEOTIDE SEQUENCE</scope>
    <source>
        <strain evidence="1">SL22</strain>
    </source>
</reference>
<comment type="caution">
    <text evidence="1">The sequence shown here is derived from an EMBL/GenBank/DDBJ whole genome shotgun (WGS) entry which is preliminary data.</text>
</comment>
<sequence>ALFGLMGQRFNIAGVYDIEMFHGFQTFGNAADCGHVFAACDGGQYTQAWSMRNGGQFEAPTGWHIRPNGDLFSPRLGTTVVDWCQASFALKQAASGNADVVAGSYHAIGAYVFAALIPAGGKTSHGQRAAGAYLRPCSAAEWGYAGYSLPGTWQCMGDIMGANDDERYDDRATLWIRVA</sequence>